<organism evidence="1 2">
    <name type="scientific">Reticulibacter mediterranei</name>
    <dbReference type="NCBI Taxonomy" id="2778369"/>
    <lineage>
        <taxon>Bacteria</taxon>
        <taxon>Bacillati</taxon>
        <taxon>Chloroflexota</taxon>
        <taxon>Ktedonobacteria</taxon>
        <taxon>Ktedonobacterales</taxon>
        <taxon>Reticulibacteraceae</taxon>
        <taxon>Reticulibacter</taxon>
    </lineage>
</organism>
<gene>
    <name evidence="1" type="ORF">KSF_109970</name>
</gene>
<dbReference type="AlphaFoldDB" id="A0A8J3IRX7"/>
<evidence type="ECO:0000313" key="2">
    <source>
        <dbReference type="Proteomes" id="UP000597444"/>
    </source>
</evidence>
<sequence>MLPAKKTAPSAPPAQEETSLLSPATIFHAYQQENKRFTNYTKHWHQQLASLHETEQLFVVS</sequence>
<accession>A0A8J3IRX7</accession>
<reference evidence="1" key="1">
    <citation type="submission" date="2020-10" db="EMBL/GenBank/DDBJ databases">
        <title>Taxonomic study of unclassified bacteria belonging to the class Ktedonobacteria.</title>
        <authorList>
            <person name="Yabe S."/>
            <person name="Wang C.M."/>
            <person name="Zheng Y."/>
            <person name="Sakai Y."/>
            <person name="Cavaletti L."/>
            <person name="Monciardini P."/>
            <person name="Donadio S."/>
        </authorList>
    </citation>
    <scope>NUCLEOTIDE SEQUENCE</scope>
    <source>
        <strain evidence="1">ID150040</strain>
    </source>
</reference>
<proteinExistence type="predicted"/>
<comment type="caution">
    <text evidence="1">The sequence shown here is derived from an EMBL/GenBank/DDBJ whole genome shotgun (WGS) entry which is preliminary data.</text>
</comment>
<name>A0A8J3IRX7_9CHLR</name>
<keyword evidence="2" id="KW-1185">Reference proteome</keyword>
<protein>
    <submittedName>
        <fullName evidence="1">Uncharacterized protein</fullName>
    </submittedName>
</protein>
<evidence type="ECO:0000313" key="1">
    <source>
        <dbReference type="EMBL" id="GHP00950.1"/>
    </source>
</evidence>
<dbReference type="Proteomes" id="UP000597444">
    <property type="component" value="Unassembled WGS sequence"/>
</dbReference>
<dbReference type="EMBL" id="BNJK01000003">
    <property type="protein sequence ID" value="GHP00950.1"/>
    <property type="molecule type" value="Genomic_DNA"/>
</dbReference>